<evidence type="ECO:0000256" key="3">
    <source>
        <dbReference type="ARBA" id="ARBA00022737"/>
    </source>
</evidence>
<dbReference type="SUPFAM" id="SSF52540">
    <property type="entry name" value="P-loop containing nucleoside triphosphate hydrolases"/>
    <property type="match status" value="1"/>
</dbReference>
<evidence type="ECO:0000259" key="8">
    <source>
        <dbReference type="Pfam" id="PF18052"/>
    </source>
</evidence>
<dbReference type="SUPFAM" id="SSF52058">
    <property type="entry name" value="L domain-like"/>
    <property type="match status" value="1"/>
</dbReference>
<keyword evidence="6" id="KW-0175">Coiled coil</keyword>
<dbReference type="Gene3D" id="1.10.8.430">
    <property type="entry name" value="Helical domain of apoptotic protease-activating factors"/>
    <property type="match status" value="1"/>
</dbReference>
<comment type="similarity">
    <text evidence="1">Belongs to the disease resistance NB-LRR family.</text>
</comment>
<keyword evidence="4" id="KW-0547">Nucleotide-binding</keyword>
<dbReference type="InterPro" id="IPR041118">
    <property type="entry name" value="Rx_N"/>
</dbReference>
<dbReference type="EMBL" id="LR862135">
    <property type="protein sequence ID" value="CAD1840654.1"/>
    <property type="molecule type" value="Genomic_DNA"/>
</dbReference>
<dbReference type="Pfam" id="PF18052">
    <property type="entry name" value="Rx_N"/>
    <property type="match status" value="1"/>
</dbReference>
<evidence type="ECO:0000256" key="4">
    <source>
        <dbReference type="ARBA" id="ARBA00022741"/>
    </source>
</evidence>
<dbReference type="AlphaFoldDB" id="A0A6V7QBS9"/>
<reference evidence="11" key="1">
    <citation type="submission" date="2020-07" db="EMBL/GenBank/DDBJ databases">
        <authorList>
            <person name="Lin J."/>
        </authorList>
    </citation>
    <scope>NUCLEOTIDE SEQUENCE</scope>
</reference>
<feature type="domain" description="Disease resistance N-terminal" evidence="8">
    <location>
        <begin position="10"/>
        <end position="103"/>
    </location>
</feature>
<proteinExistence type="inferred from homology"/>
<dbReference type="Gene3D" id="1.20.5.4130">
    <property type="match status" value="1"/>
</dbReference>
<dbReference type="PANTHER" id="PTHR23155">
    <property type="entry name" value="DISEASE RESISTANCE PROTEIN RP"/>
    <property type="match status" value="1"/>
</dbReference>
<dbReference type="Gene3D" id="1.10.10.10">
    <property type="entry name" value="Winged helix-like DNA-binding domain superfamily/Winged helix DNA-binding domain"/>
    <property type="match status" value="1"/>
</dbReference>
<evidence type="ECO:0000259" key="10">
    <source>
        <dbReference type="Pfam" id="PF23598"/>
    </source>
</evidence>
<dbReference type="Gene3D" id="3.80.10.10">
    <property type="entry name" value="Ribonuclease Inhibitor"/>
    <property type="match status" value="1"/>
</dbReference>
<dbReference type="Pfam" id="PF23598">
    <property type="entry name" value="LRR_14"/>
    <property type="match status" value="1"/>
</dbReference>
<dbReference type="InterPro" id="IPR036388">
    <property type="entry name" value="WH-like_DNA-bd_sf"/>
</dbReference>
<keyword evidence="2" id="KW-0433">Leucine-rich repeat</keyword>
<dbReference type="InterPro" id="IPR002182">
    <property type="entry name" value="NB-ARC"/>
</dbReference>
<feature type="domain" description="NB-ARC" evidence="7">
    <location>
        <begin position="240"/>
        <end position="326"/>
    </location>
</feature>
<dbReference type="Pfam" id="PF00931">
    <property type="entry name" value="NB-ARC"/>
    <property type="match status" value="1"/>
</dbReference>
<dbReference type="PRINTS" id="PR00364">
    <property type="entry name" value="DISEASERSIST"/>
</dbReference>
<evidence type="ECO:0000313" key="11">
    <source>
        <dbReference type="EMBL" id="CAD1840654.1"/>
    </source>
</evidence>
<dbReference type="InterPro" id="IPR044974">
    <property type="entry name" value="Disease_R_plants"/>
</dbReference>
<dbReference type="Pfam" id="PF23559">
    <property type="entry name" value="WHD_DRP"/>
    <property type="match status" value="1"/>
</dbReference>
<accession>A0A6V7QBS9</accession>
<evidence type="ECO:0000256" key="5">
    <source>
        <dbReference type="ARBA" id="ARBA00022821"/>
    </source>
</evidence>
<keyword evidence="3" id="KW-0677">Repeat</keyword>
<sequence length="982" mass="112356">MASGFVSSIIKWTTEKLSSLIPAQMAGCSTSEPCTHVSEDFEMLQKTMLSIQKVLENTEEKDMQSFSEKLHIKELSGAAHDAEDVLEEYEYEVLRAKVIARRQVGSGRKRKFEEVCETSTDDIPILVPVPNDLIIRMKEIKKRFDTITKEWDTLRLRESDGLRRRDDHVWTPKPTSSLLHEPNVHGREKDKEYIIQMLLEDHENSKNSVSVLPIVGMGGIVNKKDFPPITKRSCYYTELNEIVDALREELMGKRFLLVLDDVWNDKPNLWTPLRDFLFALEPGKVIVTTRNESTAKIMQTVPPHRLDRLGFEDCWLIFLQQAFEGRDPTALPELVEIGKKIVVKCKGLPLAVKVLGGLLRFESDDWKWTDILDSELWELDEEEDQILPALRLRYDRMPPALKQCFMHFSLFPNDYDFYKNNIVRLLMSQGLFRSDGTEREEDIGRAFLDDLLQRSILEYDPNYESKELLKMHDLVHDLAQSVAGEEFIRVDYGELRNLPGEVRHLSLVWSNSISNLNLLPLKKLNSLRKFLIIIRDDIFMHPEVHVDVLNDLFRNLKRLRALYLRWTRVGLLPESIGNLKLLRYLDVGDTDVKRLPESIFGLYNLQTLGITYDALEESHEAIKDLVNLRHFLLNEGTYPKYLLSGIRHLTKLQTLTPIHIGRESRHFKIQDLKNLSHLKGSLLILNLKNVTSVEDAEVANLKSKKDLKLLDLSWKCNDILHCNSSHGRNSGESSNVPSEATSSLLIADWFEEQVLASLEPHTNLEEFIKRNIQQQNVEDDGHRHRDCAVLPDLILHSLLGRLFPSADSSAPSTFASVCRSWHSFFATSKQCIVSTLPPLLLRPRWDAPSRAILSLAGTKKRPFVHEPFFDVLSTAFPQSKSQLRNDRMDNSYACGFSHGYIITMDSRTNRPVLTNPFTGRISGCSLLSLPTALKMVRLARSNSPSLRLPLIRRTVGSYCIPQRCWKASGSPGPEAQSGRIGI</sequence>
<dbReference type="PANTHER" id="PTHR23155:SF1205">
    <property type="entry name" value="DISEASE RESISTANCE PROTEIN RPM1"/>
    <property type="match status" value="1"/>
</dbReference>
<keyword evidence="5" id="KW-0611">Plant defense</keyword>
<protein>
    <recommendedName>
        <fullName evidence="12">Disease resistance RPP13-like protein 1</fullName>
    </recommendedName>
</protein>
<gene>
    <name evidence="11" type="ORF">CB5_LOCUS23865</name>
</gene>
<dbReference type="InterPro" id="IPR032675">
    <property type="entry name" value="LRR_dom_sf"/>
</dbReference>
<dbReference type="InterPro" id="IPR027417">
    <property type="entry name" value="P-loop_NTPase"/>
</dbReference>
<evidence type="ECO:0000259" key="9">
    <source>
        <dbReference type="Pfam" id="PF23559"/>
    </source>
</evidence>
<dbReference type="GO" id="GO:0098542">
    <property type="term" value="P:defense response to other organism"/>
    <property type="evidence" value="ECO:0007669"/>
    <property type="project" value="TreeGrafter"/>
</dbReference>
<evidence type="ECO:0000256" key="6">
    <source>
        <dbReference type="SAM" id="Coils"/>
    </source>
</evidence>
<evidence type="ECO:0000256" key="1">
    <source>
        <dbReference type="ARBA" id="ARBA00008894"/>
    </source>
</evidence>
<dbReference type="InterPro" id="IPR055414">
    <property type="entry name" value="LRR_R13L4/SHOC2-like"/>
</dbReference>
<dbReference type="GO" id="GO:0043531">
    <property type="term" value="F:ADP binding"/>
    <property type="evidence" value="ECO:0007669"/>
    <property type="project" value="InterPro"/>
</dbReference>
<evidence type="ECO:0000259" key="7">
    <source>
        <dbReference type="Pfam" id="PF00931"/>
    </source>
</evidence>
<dbReference type="InterPro" id="IPR042197">
    <property type="entry name" value="Apaf_helical"/>
</dbReference>
<name>A0A6V7QBS9_ANACO</name>
<feature type="coiled-coil region" evidence="6">
    <location>
        <begin position="41"/>
        <end position="92"/>
    </location>
</feature>
<dbReference type="Gene3D" id="3.40.50.300">
    <property type="entry name" value="P-loop containing nucleotide triphosphate hydrolases"/>
    <property type="match status" value="1"/>
</dbReference>
<organism evidence="11">
    <name type="scientific">Ananas comosus var. bracteatus</name>
    <name type="common">red pineapple</name>
    <dbReference type="NCBI Taxonomy" id="296719"/>
    <lineage>
        <taxon>Eukaryota</taxon>
        <taxon>Viridiplantae</taxon>
        <taxon>Streptophyta</taxon>
        <taxon>Embryophyta</taxon>
        <taxon>Tracheophyta</taxon>
        <taxon>Spermatophyta</taxon>
        <taxon>Magnoliopsida</taxon>
        <taxon>Liliopsida</taxon>
        <taxon>Poales</taxon>
        <taxon>Bromeliaceae</taxon>
        <taxon>Bromelioideae</taxon>
        <taxon>Ananas</taxon>
    </lineage>
</organism>
<feature type="domain" description="Disease resistance R13L4/SHOC-2-like LRR" evidence="10">
    <location>
        <begin position="553"/>
        <end position="695"/>
    </location>
</feature>
<dbReference type="InterPro" id="IPR058922">
    <property type="entry name" value="WHD_DRP"/>
</dbReference>
<feature type="domain" description="Disease resistance protein winged helix" evidence="9">
    <location>
        <begin position="410"/>
        <end position="479"/>
    </location>
</feature>
<evidence type="ECO:0008006" key="12">
    <source>
        <dbReference type="Google" id="ProtNLM"/>
    </source>
</evidence>
<evidence type="ECO:0000256" key="2">
    <source>
        <dbReference type="ARBA" id="ARBA00022614"/>
    </source>
</evidence>